<dbReference type="HOGENOM" id="CLU_582191_0_0_2"/>
<dbReference type="PRINTS" id="PR01415">
    <property type="entry name" value="ANKYRIN"/>
</dbReference>
<dbReference type="PROSITE" id="PS50297">
    <property type="entry name" value="ANK_REP_REGION"/>
    <property type="match status" value="2"/>
</dbReference>
<dbReference type="SUPFAM" id="SSF48403">
    <property type="entry name" value="Ankyrin repeat"/>
    <property type="match status" value="2"/>
</dbReference>
<gene>
    <name evidence="2" type="ordered locus">Pogu_2139</name>
</gene>
<dbReference type="Gene3D" id="1.25.40.20">
    <property type="entry name" value="Ankyrin repeat-containing domain"/>
    <property type="match status" value="2"/>
</dbReference>
<dbReference type="STRING" id="698757.Pogu_2139"/>
<dbReference type="PANTHER" id="PTHR24121">
    <property type="entry name" value="NO MECHANORECEPTOR POTENTIAL C, ISOFORM D-RELATED"/>
    <property type="match status" value="1"/>
</dbReference>
<dbReference type="Pfam" id="PF12796">
    <property type="entry name" value="Ank_2"/>
    <property type="match status" value="1"/>
</dbReference>
<protein>
    <submittedName>
        <fullName evidence="2">Ankyrin repeat protein</fullName>
    </submittedName>
</protein>
<dbReference type="KEGG" id="pog:Pogu_2139"/>
<dbReference type="SMART" id="SM00248">
    <property type="entry name" value="ANK"/>
    <property type="match status" value="5"/>
</dbReference>
<dbReference type="EMBL" id="CP003316">
    <property type="protein sequence ID" value="AFA40166.1"/>
    <property type="molecule type" value="Genomic_DNA"/>
</dbReference>
<dbReference type="InterPro" id="IPR002110">
    <property type="entry name" value="Ankyrin_rpt"/>
</dbReference>
<evidence type="ECO:0000256" key="1">
    <source>
        <dbReference type="PROSITE-ProRule" id="PRU00023"/>
    </source>
</evidence>
<dbReference type="PANTHER" id="PTHR24121:SF23">
    <property type="entry name" value="NO MECHANORECEPTOR POTENTIAL C, ISOFORM H"/>
    <property type="match status" value="1"/>
</dbReference>
<name>H6QCX0_PYROT</name>
<keyword evidence="3" id="KW-1185">Reference proteome</keyword>
<dbReference type="AlphaFoldDB" id="H6QCX0"/>
<feature type="repeat" description="ANK" evidence="1">
    <location>
        <begin position="83"/>
        <end position="115"/>
    </location>
</feature>
<proteinExistence type="predicted"/>
<accession>H6QCX0</accession>
<dbReference type="InterPro" id="IPR036770">
    <property type="entry name" value="Ankyrin_rpt-contain_sf"/>
</dbReference>
<dbReference type="PROSITE" id="PS50088">
    <property type="entry name" value="ANK_REPEAT"/>
    <property type="match status" value="3"/>
</dbReference>
<organism evidence="2 3">
    <name type="scientific">Pyrobaculum oguniense (strain DSM 13380 / JCM 10595 / TE7)</name>
    <dbReference type="NCBI Taxonomy" id="698757"/>
    <lineage>
        <taxon>Archaea</taxon>
        <taxon>Thermoproteota</taxon>
        <taxon>Thermoprotei</taxon>
        <taxon>Thermoproteales</taxon>
        <taxon>Thermoproteaceae</taxon>
        <taxon>Pyrobaculum</taxon>
    </lineage>
</organism>
<evidence type="ECO:0000313" key="2">
    <source>
        <dbReference type="EMBL" id="AFA40166.1"/>
    </source>
</evidence>
<sequence length="450" mass="50369">MNSVLKLKRAIIKNDVEYLEKNPDLIDYAGVLEGKYPPVHLAVRLGRGQIVEMILKRNPALVNWGNWKPEGDGALEYFGVKVPDETPLHVAALYCLPQMAELLLKHGADPNAMNVHGDTPLHVAAFYGCTSVVELLLRHGADPDIDGFEGWKPYDRIKDPHIAYLFLRYGVRDKRLSRLVGGHICRQFKPEYLDVITPDDVVCPSPKLLRGALERNRYDIAAVVAAQLGDAATVERILAERPELAPIAFRHAAAPAVVEVVEKYYKPTAEELQALFDEAVTQGRAQLVAYLLERGVEVSCKHLEITNAQVAEAILSRRKIQCDDLFQKHIENYEMIYVLSRYYTPSANDLCHALHKKSSAAKVLAEYVQSVDTKCICKHLDEDVAIILLRRGLLDPNTRCGDGTLLHEAASWCKRELVKELLSRGADDMAVDEYNRLPVEVACSSVLDLF</sequence>
<feature type="repeat" description="ANK" evidence="1">
    <location>
        <begin position="116"/>
        <end position="148"/>
    </location>
</feature>
<reference evidence="2 3" key="1">
    <citation type="journal article" date="2012" name="Stand. Genomic Sci.">
        <title>Complete genome sequence of Pyrobaculum oguniense.</title>
        <authorList>
            <person name="Bernick D.L."/>
            <person name="Karplus K."/>
            <person name="Lui L.M."/>
            <person name="Coker J.K."/>
            <person name="Murphy J.N."/>
            <person name="Chan P.P."/>
            <person name="Cozen A.E."/>
            <person name="Lowe T.M."/>
        </authorList>
    </citation>
    <scope>NUCLEOTIDE SEQUENCE [LARGE SCALE GENOMIC DNA]</scope>
    <source>
        <strain evidence="2 3">TE7</strain>
    </source>
</reference>
<dbReference type="eggNOG" id="arCOG04004">
    <property type="taxonomic scope" value="Archaea"/>
</dbReference>
<feature type="repeat" description="ANK" evidence="1">
    <location>
        <begin position="401"/>
        <end position="433"/>
    </location>
</feature>
<dbReference type="Proteomes" id="UP000009062">
    <property type="component" value="Chromosome"/>
</dbReference>
<evidence type="ECO:0000313" key="3">
    <source>
        <dbReference type="Proteomes" id="UP000009062"/>
    </source>
</evidence>
<keyword evidence="1" id="KW-0040">ANK repeat</keyword>
<dbReference type="Pfam" id="PF00023">
    <property type="entry name" value="Ank"/>
    <property type="match status" value="1"/>
</dbReference>